<evidence type="ECO:0000313" key="1">
    <source>
        <dbReference type="Ensembl" id="ENSCCRP00010061217.1"/>
    </source>
</evidence>
<dbReference type="AlphaFoldDB" id="A0A8C1LEP0"/>
<sequence length="818" mass="93809">MIGGFTENFSKSKHFCRYCVIDRETFQNSPTELGLPRTKQSYKNSVIELTRSPQLADVHGIKFDSVFNILKHFHVCDPGLPPCLGHDLFEGVVSTDLSLYIKQLVTVGKHFTYNQLNRIISTFKYAGADGNNKPCEIRADSQKLGGNAAQNWCLLRLLPLLVGDRIKNPLEDEIWQLCLLLREIVNMVTAPKIHANQVAYLKALIEQYIDSRFSLFPTTPLKPKHHFLLHYPELILHFGPLIRLWTLRFESKHTFFKQCARKLHNFKNLNSTLAERHQLLQAYLQAGNMDSVEDVIRKVLPMLQENDFNNLMTHLTGIGVQMGCDLQFVTLEDIKDIVPLIAARRLVHHFSNRDVLIHHTGHEDYTSGQLSNCPKGSSSSGQATQVPVQVSDWVSSYEVPWEKMPPNLRQCVAQGKRPRKQELLVMVRTIVDSIQKVCLNPSRSQCSEIARRIMEKYPKSFADVTMEGDLIGCGYGSLLNQIKTRVEHVNRDNTLVRVRKPKRINENESTPSSESTASKCAKTDSYGCINWHPVDLPEDETPESVEEKRKEMVKLFSQEGPRAAERGQVEEWMKTTYASQRYAINNNPPPSIDELKDQWPFLFMKRFLCAHFNTLTGIDVNTRLTESLNTKGKKVLHFFESQLSRWKKDVRTVLKDINQASKEDVDYGVASIITTMAYFKEKEDALFLLADVTFKIYFYGTMMVSVTGDSVFIAKKWMLTMEGRVIMEQPELTDFQSALAILFGCYYVFNVQYQEEAMNTLEFIQRFILRINPDGTKCLSKSQISRASGKRVQRKIASLNPLVASFIRELVEFDWQNY</sequence>
<proteinExistence type="predicted"/>
<dbReference type="PANTHER" id="PTHR31025">
    <property type="entry name" value="SI:CH211-196P9.1-RELATED"/>
    <property type="match status" value="1"/>
</dbReference>
<dbReference type="PANTHER" id="PTHR31025:SF22">
    <property type="entry name" value="IP13529P"/>
    <property type="match status" value="1"/>
</dbReference>
<name>A0A8C1LEP0_CYPCA</name>
<protein>
    <submittedName>
        <fullName evidence="1">Uncharacterized protein</fullName>
    </submittedName>
</protein>
<dbReference type="Proteomes" id="UP000694427">
    <property type="component" value="Unplaced"/>
</dbReference>
<reference evidence="1" key="2">
    <citation type="submission" date="2025-09" db="UniProtKB">
        <authorList>
            <consortium name="Ensembl"/>
        </authorList>
    </citation>
    <scope>IDENTIFICATION</scope>
</reference>
<accession>A0A8C1LEP0</accession>
<keyword evidence="2" id="KW-1185">Reference proteome</keyword>
<organism evidence="1 2">
    <name type="scientific">Cyprinus carpio</name>
    <name type="common">Common carp</name>
    <dbReference type="NCBI Taxonomy" id="7962"/>
    <lineage>
        <taxon>Eukaryota</taxon>
        <taxon>Metazoa</taxon>
        <taxon>Chordata</taxon>
        <taxon>Craniata</taxon>
        <taxon>Vertebrata</taxon>
        <taxon>Euteleostomi</taxon>
        <taxon>Actinopterygii</taxon>
        <taxon>Neopterygii</taxon>
        <taxon>Teleostei</taxon>
        <taxon>Ostariophysi</taxon>
        <taxon>Cypriniformes</taxon>
        <taxon>Cyprinidae</taxon>
        <taxon>Cyprininae</taxon>
        <taxon>Cyprinus</taxon>
    </lineage>
</organism>
<dbReference type="Ensembl" id="ENSCCRT00010067179.1">
    <property type="protein sequence ID" value="ENSCCRP00010061217.1"/>
    <property type="gene ID" value="ENSCCRG00010026019.1"/>
</dbReference>
<evidence type="ECO:0000313" key="2">
    <source>
        <dbReference type="Proteomes" id="UP000694427"/>
    </source>
</evidence>
<reference evidence="1" key="1">
    <citation type="submission" date="2025-08" db="UniProtKB">
        <authorList>
            <consortium name="Ensembl"/>
        </authorList>
    </citation>
    <scope>IDENTIFICATION</scope>
</reference>